<feature type="transmembrane region" description="Helical" evidence="1">
    <location>
        <begin position="201"/>
        <end position="222"/>
    </location>
</feature>
<feature type="transmembrane region" description="Helical" evidence="1">
    <location>
        <begin position="105"/>
        <end position="126"/>
    </location>
</feature>
<dbReference type="GO" id="GO:0080120">
    <property type="term" value="P:CAAX-box protein maturation"/>
    <property type="evidence" value="ECO:0007669"/>
    <property type="project" value="UniProtKB-ARBA"/>
</dbReference>
<evidence type="ECO:0000313" key="4">
    <source>
        <dbReference type="Proteomes" id="UP000217784"/>
    </source>
</evidence>
<dbReference type="PANTHER" id="PTHR39430">
    <property type="entry name" value="MEMBRANE-ASSOCIATED PROTEASE-RELATED"/>
    <property type="match status" value="1"/>
</dbReference>
<gene>
    <name evidence="3" type="ORF">ASJ80_10525</name>
</gene>
<dbReference type="PANTHER" id="PTHR39430:SF1">
    <property type="entry name" value="PROTEASE"/>
    <property type="match status" value="1"/>
</dbReference>
<feature type="domain" description="CAAX prenyl protease 2/Lysostaphin resistance protein A-like" evidence="2">
    <location>
        <begin position="144"/>
        <end position="239"/>
    </location>
</feature>
<proteinExistence type="predicted"/>
<feature type="transmembrane region" description="Helical" evidence="1">
    <location>
        <begin position="15"/>
        <end position="41"/>
    </location>
</feature>
<organism evidence="3 4">
    <name type="scientific">Methanobacterium bryantii</name>
    <dbReference type="NCBI Taxonomy" id="2161"/>
    <lineage>
        <taxon>Archaea</taxon>
        <taxon>Methanobacteriati</taxon>
        <taxon>Methanobacteriota</taxon>
        <taxon>Methanomada group</taxon>
        <taxon>Methanobacteria</taxon>
        <taxon>Methanobacteriales</taxon>
        <taxon>Methanobacteriaceae</taxon>
        <taxon>Methanobacterium</taxon>
    </lineage>
</organism>
<dbReference type="InterPro" id="IPR003675">
    <property type="entry name" value="Rce1/LyrA-like_dom"/>
</dbReference>
<name>A0A2A2H5R7_METBR</name>
<keyword evidence="1" id="KW-1133">Transmembrane helix</keyword>
<dbReference type="EMBL" id="LMVM01000012">
    <property type="protein sequence ID" value="PAV04742.1"/>
    <property type="molecule type" value="Genomic_DNA"/>
</dbReference>
<feature type="transmembrane region" description="Helical" evidence="1">
    <location>
        <begin position="266"/>
        <end position="286"/>
    </location>
</feature>
<evidence type="ECO:0000313" key="3">
    <source>
        <dbReference type="EMBL" id="PAV04742.1"/>
    </source>
</evidence>
<keyword evidence="4" id="KW-1185">Reference proteome</keyword>
<evidence type="ECO:0000256" key="1">
    <source>
        <dbReference type="SAM" id="Phobius"/>
    </source>
</evidence>
<feature type="transmembrane region" description="Helical" evidence="1">
    <location>
        <begin position="178"/>
        <end position="195"/>
    </location>
</feature>
<dbReference type="AlphaFoldDB" id="A0A2A2H5R7"/>
<accession>A0A2A2H5R7</accession>
<protein>
    <recommendedName>
        <fullName evidence="2">CAAX prenyl protease 2/Lysostaphin resistance protein A-like domain-containing protein</fullName>
    </recommendedName>
</protein>
<dbReference type="Pfam" id="PF02517">
    <property type="entry name" value="Rce1-like"/>
    <property type="match status" value="1"/>
</dbReference>
<sequence>METFLDQARKGKTSLIRYIIGIFIIYFFIYIVGAAVQFIVAMAFGSSVNLGTLNISSITPLAYFVVTMCPAICGIIGVFISVRYVHQRPFSTLITPFKNINVKPILYGFGFFFLLLVLSDVLLYGLNPSNIQFNGSNISQFLYFLPFILVLIPLQTTSEELTYRGYLMQGTGLLTRNFLVLALINGILFLLPHIVNPEISAGGILAMVYYVVVGFSLAFITLKSGTLELAIGMHAANNIYESAIIHPQASILQTPSLFTQAAIDPAYELISIAVIMIIFYLVTFQVKPEWKRC</sequence>
<dbReference type="GO" id="GO:0004175">
    <property type="term" value="F:endopeptidase activity"/>
    <property type="evidence" value="ECO:0007669"/>
    <property type="project" value="UniProtKB-ARBA"/>
</dbReference>
<comment type="caution">
    <text evidence="3">The sequence shown here is derived from an EMBL/GenBank/DDBJ whole genome shotgun (WGS) entry which is preliminary data.</text>
</comment>
<feature type="transmembrane region" description="Helical" evidence="1">
    <location>
        <begin position="138"/>
        <end position="157"/>
    </location>
</feature>
<reference evidence="3 4" key="1">
    <citation type="journal article" date="2017" name="BMC Genomics">
        <title>Genomic analysis of methanogenic archaea reveals a shift towards energy conservation.</title>
        <authorList>
            <person name="Gilmore S.P."/>
            <person name="Henske J.K."/>
            <person name="Sexton J.A."/>
            <person name="Solomon K.V."/>
            <person name="Seppala S."/>
            <person name="Yoo J.I."/>
            <person name="Huyett L.M."/>
            <person name="Pressman A."/>
            <person name="Cogan J.Z."/>
            <person name="Kivenson V."/>
            <person name="Peng X."/>
            <person name="Tan Y."/>
            <person name="Valentine D.L."/>
            <person name="O'Malley M.A."/>
        </authorList>
    </citation>
    <scope>NUCLEOTIDE SEQUENCE [LARGE SCALE GENOMIC DNA]</scope>
    <source>
        <strain evidence="3 4">M.o.H.</strain>
    </source>
</reference>
<keyword evidence="1" id="KW-0812">Transmembrane</keyword>
<dbReference type="RefSeq" id="WP_069582068.1">
    <property type="nucleotide sequence ID" value="NZ_LMVM01000012.1"/>
</dbReference>
<feature type="transmembrane region" description="Helical" evidence="1">
    <location>
        <begin position="61"/>
        <end position="85"/>
    </location>
</feature>
<evidence type="ECO:0000259" key="2">
    <source>
        <dbReference type="Pfam" id="PF02517"/>
    </source>
</evidence>
<keyword evidence="1" id="KW-0472">Membrane</keyword>
<dbReference type="Proteomes" id="UP000217784">
    <property type="component" value="Unassembled WGS sequence"/>
</dbReference>
<dbReference type="OrthoDB" id="77703at2157"/>